<sequence>MLTGIFVFIFGLIVGSFLNVVIIRYGNRFFSSPRSECFSCSHPLAFFDLLPVLSFLFLGGRCRYCQSKISWQYPLVELLTALLLLFSYLKLGFSPEFFFSAPLWLLFLSVSAYDLRHKIIPDGLVYALIIFSFGYMFFFRFEASPFLSIFSGPVIASPFLFLWLISDGRWMGFGDVKLALSIGWFLGLAQGFYALVFAFWVGALVGLFLIFLKKTGDVGLSPKLKNLTIKSEIPFAPFLIIGTLIVFFLELSPLDIFLL</sequence>
<feature type="transmembrane region" description="Helical" evidence="7">
    <location>
        <begin position="37"/>
        <end position="59"/>
    </location>
</feature>
<keyword evidence="6 7" id="KW-0472">Membrane</keyword>
<dbReference type="Pfam" id="PF06750">
    <property type="entry name" value="A24_N_bact"/>
    <property type="match status" value="1"/>
</dbReference>
<evidence type="ECO:0000259" key="9">
    <source>
        <dbReference type="Pfam" id="PF06750"/>
    </source>
</evidence>
<evidence type="ECO:0000256" key="1">
    <source>
        <dbReference type="ARBA" id="ARBA00004651"/>
    </source>
</evidence>
<feature type="transmembrane region" description="Helical" evidence="7">
    <location>
        <begin position="119"/>
        <end position="139"/>
    </location>
</feature>
<dbReference type="GO" id="GO:0005886">
    <property type="term" value="C:plasma membrane"/>
    <property type="evidence" value="ECO:0007669"/>
    <property type="project" value="UniProtKB-SubCell"/>
</dbReference>
<dbReference type="GO" id="GO:0004190">
    <property type="term" value="F:aspartic-type endopeptidase activity"/>
    <property type="evidence" value="ECO:0007669"/>
    <property type="project" value="InterPro"/>
</dbReference>
<dbReference type="InterPro" id="IPR010627">
    <property type="entry name" value="Prepilin_pept_A24_N"/>
</dbReference>
<comment type="caution">
    <text evidence="10">The sequence shown here is derived from an EMBL/GenBank/DDBJ whole genome shotgun (WGS) entry which is preliminary data.</text>
</comment>
<dbReference type="GO" id="GO:0006465">
    <property type="term" value="P:signal peptide processing"/>
    <property type="evidence" value="ECO:0007669"/>
    <property type="project" value="TreeGrafter"/>
</dbReference>
<keyword evidence="4 7" id="KW-0812">Transmembrane</keyword>
<dbReference type="InterPro" id="IPR050882">
    <property type="entry name" value="Prepilin_peptidase/N-MTase"/>
</dbReference>
<protein>
    <submittedName>
        <fullName evidence="10">Prepilin peptidase</fullName>
    </submittedName>
</protein>
<dbReference type="PANTHER" id="PTHR30487">
    <property type="entry name" value="TYPE 4 PREPILIN-LIKE PROTEINS LEADER PEPTIDE-PROCESSING ENZYME"/>
    <property type="match status" value="1"/>
</dbReference>
<evidence type="ECO:0000256" key="2">
    <source>
        <dbReference type="ARBA" id="ARBA00005801"/>
    </source>
</evidence>
<evidence type="ECO:0000256" key="7">
    <source>
        <dbReference type="SAM" id="Phobius"/>
    </source>
</evidence>
<reference evidence="10 11" key="1">
    <citation type="submission" date="2017-09" db="EMBL/GenBank/DDBJ databases">
        <title>Depth-based differentiation of microbial function through sediment-hosted aquifers and enrichment of novel symbionts in the deep terrestrial subsurface.</title>
        <authorList>
            <person name="Probst A.J."/>
            <person name="Ladd B."/>
            <person name="Jarett J.K."/>
            <person name="Geller-Mcgrath D.E."/>
            <person name="Sieber C.M."/>
            <person name="Emerson J.B."/>
            <person name="Anantharaman K."/>
            <person name="Thomas B.C."/>
            <person name="Malmstrom R."/>
            <person name="Stieglmeier M."/>
            <person name="Klingl A."/>
            <person name="Woyke T."/>
            <person name="Ryan C.M."/>
            <person name="Banfield J.F."/>
        </authorList>
    </citation>
    <scope>NUCLEOTIDE SEQUENCE [LARGE SCALE GENOMIC DNA]</scope>
    <source>
        <strain evidence="10">CG22_combo_CG10-13_8_21_14_all_43_18</strain>
    </source>
</reference>
<feature type="transmembrane region" description="Helical" evidence="7">
    <location>
        <begin position="146"/>
        <end position="165"/>
    </location>
</feature>
<dbReference type="PANTHER" id="PTHR30487:SF0">
    <property type="entry name" value="PREPILIN LEADER PEPTIDASE_N-METHYLTRANSFERASE-RELATED"/>
    <property type="match status" value="1"/>
</dbReference>
<evidence type="ECO:0000313" key="11">
    <source>
        <dbReference type="Proteomes" id="UP000231276"/>
    </source>
</evidence>
<feature type="domain" description="Prepilin type IV endopeptidase peptidase" evidence="8">
    <location>
        <begin position="105"/>
        <end position="207"/>
    </location>
</feature>
<feature type="transmembrane region" description="Helical" evidence="7">
    <location>
        <begin position="185"/>
        <end position="212"/>
    </location>
</feature>
<name>A0A2H0DXI2_9BACT</name>
<organism evidence="10 11">
    <name type="scientific">Candidatus Campbellbacteria bacterium CG22_combo_CG10-13_8_21_14_all_43_18</name>
    <dbReference type="NCBI Taxonomy" id="1974530"/>
    <lineage>
        <taxon>Bacteria</taxon>
        <taxon>Candidatus Campbelliibacteriota</taxon>
    </lineage>
</organism>
<proteinExistence type="inferred from homology"/>
<gene>
    <name evidence="10" type="ORF">COW82_00640</name>
</gene>
<evidence type="ECO:0000256" key="6">
    <source>
        <dbReference type="ARBA" id="ARBA00023136"/>
    </source>
</evidence>
<dbReference type="AlphaFoldDB" id="A0A2H0DXI2"/>
<evidence type="ECO:0000256" key="3">
    <source>
        <dbReference type="ARBA" id="ARBA00022475"/>
    </source>
</evidence>
<feature type="domain" description="Prepilin peptidase A24 N-terminal" evidence="9">
    <location>
        <begin position="9"/>
        <end position="90"/>
    </location>
</feature>
<accession>A0A2H0DXI2</accession>
<evidence type="ECO:0000259" key="8">
    <source>
        <dbReference type="Pfam" id="PF01478"/>
    </source>
</evidence>
<keyword evidence="5 7" id="KW-1133">Transmembrane helix</keyword>
<dbReference type="InterPro" id="IPR000045">
    <property type="entry name" value="Prepilin_IV_endopep_pep"/>
</dbReference>
<feature type="transmembrane region" description="Helical" evidence="7">
    <location>
        <begin position="6"/>
        <end position="25"/>
    </location>
</feature>
<evidence type="ECO:0000313" key="10">
    <source>
        <dbReference type="EMBL" id="PIP86701.1"/>
    </source>
</evidence>
<evidence type="ECO:0000256" key="4">
    <source>
        <dbReference type="ARBA" id="ARBA00022692"/>
    </source>
</evidence>
<comment type="similarity">
    <text evidence="2">Belongs to the peptidase A24 family.</text>
</comment>
<dbReference type="EMBL" id="PCTS01000009">
    <property type="protein sequence ID" value="PIP86701.1"/>
    <property type="molecule type" value="Genomic_DNA"/>
</dbReference>
<dbReference type="Gene3D" id="1.20.120.1220">
    <property type="match status" value="1"/>
</dbReference>
<comment type="subcellular location">
    <subcellularLocation>
        <location evidence="1">Cell membrane</location>
        <topology evidence="1">Multi-pass membrane protein</topology>
    </subcellularLocation>
</comment>
<feature type="transmembrane region" description="Helical" evidence="7">
    <location>
        <begin position="71"/>
        <end position="89"/>
    </location>
</feature>
<dbReference type="Pfam" id="PF01478">
    <property type="entry name" value="Peptidase_A24"/>
    <property type="match status" value="1"/>
</dbReference>
<feature type="transmembrane region" description="Helical" evidence="7">
    <location>
        <begin position="233"/>
        <end position="251"/>
    </location>
</feature>
<dbReference type="Proteomes" id="UP000231276">
    <property type="component" value="Unassembled WGS sequence"/>
</dbReference>
<evidence type="ECO:0000256" key="5">
    <source>
        <dbReference type="ARBA" id="ARBA00022989"/>
    </source>
</evidence>
<keyword evidence="3" id="KW-1003">Cell membrane</keyword>